<organism evidence="2 3">
    <name type="scientific">Prorocentrum cordatum</name>
    <dbReference type="NCBI Taxonomy" id="2364126"/>
    <lineage>
        <taxon>Eukaryota</taxon>
        <taxon>Sar</taxon>
        <taxon>Alveolata</taxon>
        <taxon>Dinophyceae</taxon>
        <taxon>Prorocentrales</taxon>
        <taxon>Prorocentraceae</taxon>
        <taxon>Prorocentrum</taxon>
    </lineage>
</organism>
<gene>
    <name evidence="2" type="ORF">PCOR1329_LOCUS14444</name>
</gene>
<feature type="region of interest" description="Disordered" evidence="1">
    <location>
        <begin position="92"/>
        <end position="113"/>
    </location>
</feature>
<evidence type="ECO:0000313" key="2">
    <source>
        <dbReference type="EMBL" id="CAK0809110.1"/>
    </source>
</evidence>
<proteinExistence type="predicted"/>
<comment type="caution">
    <text evidence="2">The sequence shown here is derived from an EMBL/GenBank/DDBJ whole genome shotgun (WGS) entry which is preliminary data.</text>
</comment>
<accession>A0ABN9QSB6</accession>
<sequence length="545" mass="60148">MRELSQANAWHSFVGDAAYAARSNVRMPLSDRVSPLPLRAPEGRPLAPAGVLRFSFCDKVKIEWLCQQQELDSAEWIKIGALRQGADTPLTEWTVPSWPGNQPIPPSSTRTGRVKVRTAGGSDGGGGLRLRASRPALAPERAGQLLTVERRFSSTPEEFCERMDVHLGKATVDPDGSFVWRQPGSDSKIIMYAEDSRVKVIGRPNQAWERDQRRKTGLSTGVVAMEDRDTDDDIAPLEAVVPQAAPSPPTDPAQLGLAQYIIGALNQSMGVKLDGLQTRVDALQRTSEASSRDISAVQARLRAQEVRLEALEAGRSSASSVGPRAGLGSASHVSGQPDPRGAYLDQQRAGKNCKHMVFVAGFPGTWDKDEVEKHLRTELARAISLEAQGITEIYGVGRFCDQAKVVFASNQKMWGFMKRWKGQEIPCPGARNDKLWHKVDQEPHEVELPRRVSCAVRILREFGIQSGLCTEESKQRTFDGDWDRGQVVFRKNSTERPVRLLQRSRTSDMLEVSTDALAAAALDQELKDLKLHERLSEISGPPRLQ</sequence>
<protein>
    <submittedName>
        <fullName evidence="2">Uncharacterized protein</fullName>
    </submittedName>
</protein>
<evidence type="ECO:0000256" key="1">
    <source>
        <dbReference type="SAM" id="MobiDB-lite"/>
    </source>
</evidence>
<name>A0ABN9QSB6_9DINO</name>
<evidence type="ECO:0000313" key="3">
    <source>
        <dbReference type="Proteomes" id="UP001189429"/>
    </source>
</evidence>
<reference evidence="2" key="1">
    <citation type="submission" date="2023-10" db="EMBL/GenBank/DDBJ databases">
        <authorList>
            <person name="Chen Y."/>
            <person name="Shah S."/>
            <person name="Dougan E. K."/>
            <person name="Thang M."/>
            <person name="Chan C."/>
        </authorList>
    </citation>
    <scope>NUCLEOTIDE SEQUENCE [LARGE SCALE GENOMIC DNA]</scope>
</reference>
<feature type="region of interest" description="Disordered" evidence="1">
    <location>
        <begin position="313"/>
        <end position="344"/>
    </location>
</feature>
<dbReference type="Proteomes" id="UP001189429">
    <property type="component" value="Unassembled WGS sequence"/>
</dbReference>
<dbReference type="EMBL" id="CAUYUJ010004319">
    <property type="protein sequence ID" value="CAK0809110.1"/>
    <property type="molecule type" value="Genomic_DNA"/>
</dbReference>
<keyword evidence="3" id="KW-1185">Reference proteome</keyword>